<dbReference type="PANTHER" id="PTHR43883">
    <property type="entry name" value="SLR0207 PROTEIN"/>
    <property type="match status" value="1"/>
</dbReference>
<feature type="region of interest" description="Disordered" evidence="1">
    <location>
        <begin position="464"/>
        <end position="506"/>
    </location>
</feature>
<dbReference type="Proteomes" id="UP000199657">
    <property type="component" value="Unassembled WGS sequence"/>
</dbReference>
<proteinExistence type="predicted"/>
<organism evidence="2 3">
    <name type="scientific">Aquisalimonas asiatica</name>
    <dbReference type="NCBI Taxonomy" id="406100"/>
    <lineage>
        <taxon>Bacteria</taxon>
        <taxon>Pseudomonadati</taxon>
        <taxon>Pseudomonadota</taxon>
        <taxon>Gammaproteobacteria</taxon>
        <taxon>Chromatiales</taxon>
        <taxon>Ectothiorhodospiraceae</taxon>
        <taxon>Aquisalimonas</taxon>
    </lineage>
</organism>
<sequence>MTELTAAQHRTLCERLQEPGRYPHPVAQVTTVRTHISTLLLTEHYAYKLKQPLDLGFLDFTTLEQRRHACDEELRLNRRLAPELYLQRIAITGTPDDPVINGDGPLLDWAVQMRRFDDRRLLDTLLDQGELDTGMLDDIAAQVAAFHGQAAVAGPDSPLGTPAAVAEPARDNLASLAEALGDDHRIAHLRDWTEQQLTALTRLMTDRHAGGHIRECHGDLHLGNIVAINDRPVIFDGIEFSDALRWIDTINEVAFLDMDLRSRGRPELAARFTNAYLEHTGDYNAVALLPFYRVYRALVRAKVNALRLQDADAETRDAAHRAVERYLAVAEEDTRARAPRLFLMHGLSGSGKSTVAAAIVERTGAIRLRSDVERKRLHALDRATRTGAGVGEGIYDNTASERTYQRLETLAAGLLHAGADVVVDAATLGRSERDRFRRLAAAAGVPFTLVDCRADEAELRRRITDRQRAGRDPSEADTSVLDHQLHTAERPDEDETGDALVVDTGKDPGFTALEALTSRDAAPR</sequence>
<name>A0A1H8TFK0_9GAMM</name>
<gene>
    <name evidence="2" type="ORF">SAMN04488052_104138</name>
</gene>
<dbReference type="InterPro" id="IPR052732">
    <property type="entry name" value="Cell-binding_unc_protein"/>
</dbReference>
<feature type="compositionally biased region" description="Basic and acidic residues" evidence="1">
    <location>
        <begin position="464"/>
        <end position="474"/>
    </location>
</feature>
<dbReference type="Gene3D" id="3.90.1200.10">
    <property type="match status" value="1"/>
</dbReference>
<dbReference type="EMBL" id="FOEG01000004">
    <property type="protein sequence ID" value="SEO89692.1"/>
    <property type="molecule type" value="Genomic_DNA"/>
</dbReference>
<reference evidence="2 3" key="1">
    <citation type="submission" date="2016-10" db="EMBL/GenBank/DDBJ databases">
        <authorList>
            <person name="de Groot N.N."/>
        </authorList>
    </citation>
    <scope>NUCLEOTIDE SEQUENCE [LARGE SCALE GENOMIC DNA]</scope>
    <source>
        <strain evidence="2 3">CGMCC 1.6291</strain>
    </source>
</reference>
<evidence type="ECO:0000313" key="2">
    <source>
        <dbReference type="EMBL" id="SEO89692.1"/>
    </source>
</evidence>
<evidence type="ECO:0008006" key="4">
    <source>
        <dbReference type="Google" id="ProtNLM"/>
    </source>
</evidence>
<dbReference type="InterPro" id="IPR011009">
    <property type="entry name" value="Kinase-like_dom_sf"/>
</dbReference>
<protein>
    <recommendedName>
        <fullName evidence="4">Aminoglycoside phosphotransferase domain-containing protein</fullName>
    </recommendedName>
</protein>
<dbReference type="RefSeq" id="WP_091643337.1">
    <property type="nucleotide sequence ID" value="NZ_FOEG01000004.1"/>
</dbReference>
<dbReference type="SUPFAM" id="SSF56112">
    <property type="entry name" value="Protein kinase-like (PK-like)"/>
    <property type="match status" value="1"/>
</dbReference>
<accession>A0A1H8TFK0</accession>
<dbReference type="AlphaFoldDB" id="A0A1H8TFK0"/>
<evidence type="ECO:0000313" key="3">
    <source>
        <dbReference type="Proteomes" id="UP000199657"/>
    </source>
</evidence>
<dbReference type="Gene3D" id="3.40.50.300">
    <property type="entry name" value="P-loop containing nucleotide triphosphate hydrolases"/>
    <property type="match status" value="1"/>
</dbReference>
<evidence type="ECO:0000256" key="1">
    <source>
        <dbReference type="SAM" id="MobiDB-lite"/>
    </source>
</evidence>
<dbReference type="OrthoDB" id="9810277at2"/>
<dbReference type="STRING" id="406100.SAMN04488052_104138"/>
<dbReference type="SUPFAM" id="SSF52540">
    <property type="entry name" value="P-loop containing nucleoside triphosphate hydrolases"/>
    <property type="match status" value="1"/>
</dbReference>
<keyword evidence="3" id="KW-1185">Reference proteome</keyword>
<dbReference type="PANTHER" id="PTHR43883:SF1">
    <property type="entry name" value="GLUCONOKINASE"/>
    <property type="match status" value="1"/>
</dbReference>
<dbReference type="Pfam" id="PF13671">
    <property type="entry name" value="AAA_33"/>
    <property type="match status" value="1"/>
</dbReference>
<dbReference type="InterPro" id="IPR027417">
    <property type="entry name" value="P-loop_NTPase"/>
</dbReference>